<dbReference type="HOGENOM" id="CLU_1982157_0_0_1"/>
<evidence type="ECO:0000313" key="2">
    <source>
        <dbReference type="EMBL" id="KFG26316.1"/>
    </source>
</evidence>
<dbReference type="EMBL" id="AKIJ01000003">
    <property type="protein sequence ID" value="KFG26316.1"/>
    <property type="molecule type" value="Genomic_DNA"/>
</dbReference>
<organism evidence="2 3">
    <name type="scientific">Nematocida ausubeli (strain ATCC PRA-371 / ERTm2)</name>
    <name type="common">Nematode killer fungus</name>
    <dbReference type="NCBI Taxonomy" id="1913371"/>
    <lineage>
        <taxon>Eukaryota</taxon>
        <taxon>Fungi</taxon>
        <taxon>Fungi incertae sedis</taxon>
        <taxon>Microsporidia</taxon>
        <taxon>Nematocida</taxon>
    </lineage>
</organism>
<dbReference type="GeneID" id="77676409"/>
<evidence type="ECO:0000256" key="1">
    <source>
        <dbReference type="SAM" id="Coils"/>
    </source>
</evidence>
<dbReference type="AlphaFoldDB" id="A0A086J2E8"/>
<dbReference type="Proteomes" id="UP000054524">
    <property type="component" value="Unassembled WGS sequence"/>
</dbReference>
<sequence>MENSPENALRTGLDALDAVTERISIVNQIVDSMRELHQIDQPQKNQEISEEYYLFELNKWITISAHQSTELEMKNELLLVTQKKYLESLKKLKFLQTEVEAANEKYKYYKEQAEQLKRTRNISVGN</sequence>
<dbReference type="RefSeq" id="XP_052904871.1">
    <property type="nucleotide sequence ID" value="XM_053049066.1"/>
</dbReference>
<keyword evidence="3" id="KW-1185">Reference proteome</keyword>
<protein>
    <submittedName>
        <fullName evidence="2">Uncharacterized protein</fullName>
    </submittedName>
</protein>
<comment type="caution">
    <text evidence="2">The sequence shown here is derived from an EMBL/GenBank/DDBJ whole genome shotgun (WGS) entry which is preliminary data.</text>
</comment>
<name>A0A086J2E8_NEMA1</name>
<proteinExistence type="predicted"/>
<gene>
    <name evidence="2" type="ORF">NESG_01436</name>
</gene>
<reference evidence="2 3" key="1">
    <citation type="journal article" date="2014" name="Genome Announc.">
        <title>Genome Sequence of the Microsporidian Species Nematocida sp1 Strain ERTm6 (ATCC PRA-372).</title>
        <authorList>
            <person name="Bakowski M.A."/>
            <person name="Priest M."/>
            <person name="Young S."/>
            <person name="Cuomo C.A."/>
            <person name="Troemel E.R."/>
        </authorList>
    </citation>
    <scope>NUCLEOTIDE SEQUENCE [LARGE SCALE GENOMIC DNA]</scope>
    <source>
        <strain evidence="2 3">ERTm6</strain>
    </source>
</reference>
<keyword evidence="1" id="KW-0175">Coiled coil</keyword>
<feature type="coiled-coil region" evidence="1">
    <location>
        <begin position="85"/>
        <end position="119"/>
    </location>
</feature>
<accession>A0A086J2E8</accession>
<evidence type="ECO:0000313" key="3">
    <source>
        <dbReference type="Proteomes" id="UP000054524"/>
    </source>
</evidence>